<accession>A0ABD5VCN2</accession>
<feature type="region of interest" description="Disordered" evidence="1">
    <location>
        <begin position="28"/>
        <end position="61"/>
    </location>
</feature>
<feature type="compositionally biased region" description="Low complexity" evidence="1">
    <location>
        <begin position="41"/>
        <end position="61"/>
    </location>
</feature>
<dbReference type="EMBL" id="JBHSXN010000002">
    <property type="protein sequence ID" value="MFC6953167.1"/>
    <property type="molecule type" value="Genomic_DNA"/>
</dbReference>
<dbReference type="Proteomes" id="UP001596395">
    <property type="component" value="Unassembled WGS sequence"/>
</dbReference>
<reference evidence="3 4" key="1">
    <citation type="journal article" date="2019" name="Int. J. Syst. Evol. Microbiol.">
        <title>The Global Catalogue of Microorganisms (GCM) 10K type strain sequencing project: providing services to taxonomists for standard genome sequencing and annotation.</title>
        <authorList>
            <consortium name="The Broad Institute Genomics Platform"/>
            <consortium name="The Broad Institute Genome Sequencing Center for Infectious Disease"/>
            <person name="Wu L."/>
            <person name="Ma J."/>
        </authorList>
    </citation>
    <scope>NUCLEOTIDE SEQUENCE [LARGE SCALE GENOMIC DNA]</scope>
    <source>
        <strain evidence="3 4">GX26</strain>
    </source>
</reference>
<evidence type="ECO:0000313" key="3">
    <source>
        <dbReference type="EMBL" id="MFC6953167.1"/>
    </source>
</evidence>
<proteinExistence type="predicted"/>
<gene>
    <name evidence="3" type="ORF">ACFQGB_09860</name>
</gene>
<keyword evidence="2" id="KW-1133">Transmembrane helix</keyword>
<evidence type="ECO:0008006" key="5">
    <source>
        <dbReference type="Google" id="ProtNLM"/>
    </source>
</evidence>
<keyword evidence="4" id="KW-1185">Reference proteome</keyword>
<evidence type="ECO:0000256" key="2">
    <source>
        <dbReference type="SAM" id="Phobius"/>
    </source>
</evidence>
<feature type="transmembrane region" description="Helical" evidence="2">
    <location>
        <begin position="66"/>
        <end position="88"/>
    </location>
</feature>
<dbReference type="AlphaFoldDB" id="A0ABD5VCN2"/>
<feature type="transmembrane region" description="Helical" evidence="2">
    <location>
        <begin position="108"/>
        <end position="125"/>
    </location>
</feature>
<dbReference type="RefSeq" id="WP_336350133.1">
    <property type="nucleotide sequence ID" value="NZ_JAZAQL010000002.1"/>
</dbReference>
<organism evidence="3 4">
    <name type="scientific">Halorubellus litoreus</name>
    <dbReference type="NCBI Taxonomy" id="755308"/>
    <lineage>
        <taxon>Archaea</taxon>
        <taxon>Methanobacteriati</taxon>
        <taxon>Methanobacteriota</taxon>
        <taxon>Stenosarchaea group</taxon>
        <taxon>Halobacteria</taxon>
        <taxon>Halobacteriales</taxon>
        <taxon>Halorubellaceae</taxon>
        <taxon>Halorubellus</taxon>
    </lineage>
</organism>
<comment type="caution">
    <text evidence="3">The sequence shown here is derived from an EMBL/GenBank/DDBJ whole genome shotgun (WGS) entry which is preliminary data.</text>
</comment>
<evidence type="ECO:0000313" key="4">
    <source>
        <dbReference type="Proteomes" id="UP001596395"/>
    </source>
</evidence>
<keyword evidence="2" id="KW-0472">Membrane</keyword>
<feature type="transmembrane region" description="Helical" evidence="2">
    <location>
        <begin position="137"/>
        <end position="157"/>
    </location>
</feature>
<keyword evidence="2" id="KW-0812">Transmembrane</keyword>
<sequence length="216" mass="22332">MGECADCGGPVEGFATYCDDCSGTTTATSGDGAEIDGREPATSTGRDGSATTTGSTTRTDGAPTRVGTFLALATAAGAYGILQTLWFLTQVLGYAGGADLFGNLYGDLLYAPFIGAYGVMAKRLLDGTADHARYARILAAFAVLTVAFTAVHELPVAPLARWLPFGADPGYVALHFLAYTPLGTFLPPMGRYPAFVVVVGVGTTALAAHHLRPTDR</sequence>
<feature type="transmembrane region" description="Helical" evidence="2">
    <location>
        <begin position="192"/>
        <end position="211"/>
    </location>
</feature>
<evidence type="ECO:0000256" key="1">
    <source>
        <dbReference type="SAM" id="MobiDB-lite"/>
    </source>
</evidence>
<name>A0ABD5VCN2_9EURY</name>
<protein>
    <recommendedName>
        <fullName evidence="5">Zinc-ribbon domain-containing protein</fullName>
    </recommendedName>
</protein>